<dbReference type="AlphaFoldDB" id="A0A251YVX8"/>
<evidence type="ECO:0000313" key="2">
    <source>
        <dbReference type="EMBL" id="OUE28414.1"/>
    </source>
</evidence>
<gene>
    <name evidence="2" type="ORF">BFL36_01595</name>
</gene>
<proteinExistence type="predicted"/>
<protein>
    <submittedName>
        <fullName evidence="2">Uncharacterized protein</fullName>
    </submittedName>
</protein>
<organism evidence="2 3">
    <name type="scientific">Clavibacter michiganensis</name>
    <dbReference type="NCBI Taxonomy" id="28447"/>
    <lineage>
        <taxon>Bacteria</taxon>
        <taxon>Bacillati</taxon>
        <taxon>Actinomycetota</taxon>
        <taxon>Actinomycetes</taxon>
        <taxon>Micrococcales</taxon>
        <taxon>Microbacteriaceae</taxon>
        <taxon>Clavibacter</taxon>
    </lineage>
</organism>
<reference evidence="2 3" key="1">
    <citation type="submission" date="2016-08" db="EMBL/GenBank/DDBJ databases">
        <title>Genome sequence of Clavibacter michiganensis spp strain CFBP8017.</title>
        <authorList>
            <person name="Thapa S.P."/>
            <person name="Coaker G."/>
            <person name="Jacques M.-A."/>
        </authorList>
    </citation>
    <scope>NUCLEOTIDE SEQUENCE [LARGE SCALE GENOMIC DNA]</scope>
    <source>
        <strain evidence="2">CFBP8017</strain>
    </source>
</reference>
<evidence type="ECO:0000313" key="3">
    <source>
        <dbReference type="Proteomes" id="UP000195011"/>
    </source>
</evidence>
<dbReference type="EMBL" id="MDJY01000010">
    <property type="protein sequence ID" value="OUE28414.1"/>
    <property type="molecule type" value="Genomic_DNA"/>
</dbReference>
<dbReference type="Proteomes" id="UP000195011">
    <property type="component" value="Unassembled WGS sequence"/>
</dbReference>
<feature type="region of interest" description="Disordered" evidence="1">
    <location>
        <begin position="1"/>
        <end position="21"/>
    </location>
</feature>
<evidence type="ECO:0000256" key="1">
    <source>
        <dbReference type="SAM" id="MobiDB-lite"/>
    </source>
</evidence>
<sequence>MLAAVDTAASLPDSDSDPFDRVADRFGVTPSKPSCMAGRELADELEGGGRAELTRLADAALADAGAPAGADPFLAESERIARTRTPW</sequence>
<accession>A0A251YVX8</accession>
<comment type="caution">
    <text evidence="2">The sequence shown here is derived from an EMBL/GenBank/DDBJ whole genome shotgun (WGS) entry which is preliminary data.</text>
</comment>
<name>A0A251YVX8_9MICO</name>